<sequence length="672" mass="75275">MSWLYASLSEDIMAQIVGYSTTVEIWNVLNQIYSTSSMAWVTELHTKLQTLKKDGLLVGEYIQRLKSICNSLAAIGELVSEKDQLIYLFNGLYCECYTSLYSGHHMLDTVTPFSGSEQVTVGNGKQLCISHLGTGKTTILVFSSCSTSDQVSKRVLLQGQLDNGLYKVQSSCSPSAVSFHPQVFIANIKDQNLWHKRLGHLALSIVNQILDSCNIVRTQKIGFNFCSSCQLAKSHRLPFSLSPSIAEKPFELIHTDLWGLSPIRSISGARYFLLFIDDHTRFTWFYLLKTKDEAYPTFLKFQALIENQFNTKIKVVQSDWGVEMGLSFLARSGMPLSYWPYAFQTATYLINRLSTPVLHHQSLTSHSITNSQLILILRSLECAFLGCSSHHKGSLTKPTSFLQAIKDPSWKQAMEFEFAAFNTTRPGIYLVVKPSTIRIVLSLTFSQNWCIRQLDVHNAFLHGDLAEDVFMEQPPGFVDPLYPTYVCKLDKSPYDLNSHLGLVNKVCQFMHHPSDVHWQAIKRILRYLKGTSHFGLFLQPSYDFNITCYTDADWASCPDDKCSTSGYCLFLASNLVSWSSSKQKVVSCSSAESEYRGVANGATEIAWTESLLRELSITPTRPPLILCDNISATCLAANPILHARTKTCGNRLSLCLGTCSSTLSLSPVYTFG</sequence>
<comment type="caution">
    <text evidence="2">The sequence shown here is derived from an EMBL/GenBank/DDBJ whole genome shotgun (WGS) entry which is preliminary data.</text>
</comment>
<dbReference type="InterPro" id="IPR012337">
    <property type="entry name" value="RNaseH-like_sf"/>
</dbReference>
<dbReference type="Pfam" id="PF14223">
    <property type="entry name" value="Retrotran_gag_2"/>
    <property type="match status" value="1"/>
</dbReference>
<dbReference type="Pfam" id="PF07727">
    <property type="entry name" value="RVT_2"/>
    <property type="match status" value="1"/>
</dbReference>
<dbReference type="InterPro" id="IPR043502">
    <property type="entry name" value="DNA/RNA_pol_sf"/>
</dbReference>
<gene>
    <name evidence="2" type="primary">RE1_1405</name>
    <name evidence="2" type="ORF">CK203_098860</name>
</gene>
<dbReference type="PANTHER" id="PTHR11439:SF455">
    <property type="entry name" value="RLK (RECEPTOR-LIKE PROTEIN KINASE) 8, PUTATIVE-RELATED"/>
    <property type="match status" value="1"/>
</dbReference>
<dbReference type="GO" id="GO:0015074">
    <property type="term" value="P:DNA integration"/>
    <property type="evidence" value="ECO:0007669"/>
    <property type="project" value="InterPro"/>
</dbReference>
<evidence type="ECO:0000259" key="1">
    <source>
        <dbReference type="PROSITE" id="PS50994"/>
    </source>
</evidence>
<dbReference type="InterPro" id="IPR036397">
    <property type="entry name" value="RNaseH_sf"/>
</dbReference>
<evidence type="ECO:0000313" key="2">
    <source>
        <dbReference type="EMBL" id="RVW33428.1"/>
    </source>
</evidence>
<dbReference type="PROSITE" id="PS50994">
    <property type="entry name" value="INTEGRASE"/>
    <property type="match status" value="1"/>
</dbReference>
<feature type="domain" description="Integrase catalytic" evidence="1">
    <location>
        <begin position="245"/>
        <end position="442"/>
    </location>
</feature>
<dbReference type="PANTHER" id="PTHR11439">
    <property type="entry name" value="GAG-POL-RELATED RETROTRANSPOSON"/>
    <property type="match status" value="1"/>
</dbReference>
<dbReference type="InterPro" id="IPR025724">
    <property type="entry name" value="GAG-pre-integrase_dom"/>
</dbReference>
<evidence type="ECO:0000313" key="3">
    <source>
        <dbReference type="Proteomes" id="UP000288805"/>
    </source>
</evidence>
<dbReference type="InterPro" id="IPR013103">
    <property type="entry name" value="RVT_2"/>
</dbReference>
<organism evidence="2 3">
    <name type="scientific">Vitis vinifera</name>
    <name type="common">Grape</name>
    <dbReference type="NCBI Taxonomy" id="29760"/>
    <lineage>
        <taxon>Eukaryota</taxon>
        <taxon>Viridiplantae</taxon>
        <taxon>Streptophyta</taxon>
        <taxon>Embryophyta</taxon>
        <taxon>Tracheophyta</taxon>
        <taxon>Spermatophyta</taxon>
        <taxon>Magnoliopsida</taxon>
        <taxon>eudicotyledons</taxon>
        <taxon>Gunneridae</taxon>
        <taxon>Pentapetalae</taxon>
        <taxon>rosids</taxon>
        <taxon>Vitales</taxon>
        <taxon>Vitaceae</taxon>
        <taxon>Viteae</taxon>
        <taxon>Vitis</taxon>
    </lineage>
</organism>
<dbReference type="Proteomes" id="UP000288805">
    <property type="component" value="Unassembled WGS sequence"/>
</dbReference>
<reference evidence="2 3" key="1">
    <citation type="journal article" date="2018" name="PLoS Genet.">
        <title>Population sequencing reveals clonal diversity and ancestral inbreeding in the grapevine cultivar Chardonnay.</title>
        <authorList>
            <person name="Roach M.J."/>
            <person name="Johnson D.L."/>
            <person name="Bohlmann J."/>
            <person name="van Vuuren H.J."/>
            <person name="Jones S.J."/>
            <person name="Pretorius I.S."/>
            <person name="Schmidt S.A."/>
            <person name="Borneman A.R."/>
        </authorList>
    </citation>
    <scope>NUCLEOTIDE SEQUENCE [LARGE SCALE GENOMIC DNA]</scope>
    <source>
        <strain evidence="3">cv. Chardonnay</strain>
        <tissue evidence="2">Leaf</tissue>
    </source>
</reference>
<name>A0A438DDB4_VITVI</name>
<protein>
    <submittedName>
        <fullName evidence="2">Retrovirus-related Pol polyprotein from transposon RE1</fullName>
    </submittedName>
</protein>
<proteinExistence type="predicted"/>
<accession>A0A438DDB4</accession>
<dbReference type="AlphaFoldDB" id="A0A438DDB4"/>
<dbReference type="CDD" id="cd09272">
    <property type="entry name" value="RNase_HI_RT_Ty1"/>
    <property type="match status" value="1"/>
</dbReference>
<dbReference type="SUPFAM" id="SSF56672">
    <property type="entry name" value="DNA/RNA polymerases"/>
    <property type="match status" value="1"/>
</dbReference>
<dbReference type="Pfam" id="PF13976">
    <property type="entry name" value="gag_pre-integrs"/>
    <property type="match status" value="1"/>
</dbReference>
<dbReference type="EMBL" id="QGNW01001679">
    <property type="protein sequence ID" value="RVW33428.1"/>
    <property type="molecule type" value="Genomic_DNA"/>
</dbReference>
<dbReference type="Gene3D" id="3.30.420.10">
    <property type="entry name" value="Ribonuclease H-like superfamily/Ribonuclease H"/>
    <property type="match status" value="1"/>
</dbReference>
<dbReference type="InterPro" id="IPR001584">
    <property type="entry name" value="Integrase_cat-core"/>
</dbReference>
<dbReference type="GO" id="GO:0003676">
    <property type="term" value="F:nucleic acid binding"/>
    <property type="evidence" value="ECO:0007669"/>
    <property type="project" value="InterPro"/>
</dbReference>
<dbReference type="SUPFAM" id="SSF53098">
    <property type="entry name" value="Ribonuclease H-like"/>
    <property type="match status" value="1"/>
</dbReference>